<sequence length="186" mass="21449">MDLNGDQEIDRLELKKWILSSFEEAQERMSEADDNRDGVVTWPEYLQDAFGVDSEEDIAPDDQGDSGMVFTNPEEHELMHPLLIKQTLREKDSNNDGKIDFNEFVGDRGVQQDKEWLISEKEKFDRELDINEDGILDDTEIHAWVIPDNDDRLSFDEILAHHEVFVGSEATDYGGDLMGDHFDDEL</sequence>
<dbReference type="InterPro" id="IPR011992">
    <property type="entry name" value="EF-hand-dom_pair"/>
</dbReference>
<name>A0A0L7KSC5_OPEBR</name>
<proteinExistence type="predicted"/>
<dbReference type="Proteomes" id="UP000037510">
    <property type="component" value="Unassembled WGS sequence"/>
</dbReference>
<dbReference type="STRING" id="104452.A0A0L7KSC5"/>
<dbReference type="EMBL" id="JTDY01006276">
    <property type="protein sequence ID" value="KOB66152.1"/>
    <property type="molecule type" value="Genomic_DNA"/>
</dbReference>
<gene>
    <name evidence="3" type="ORF">OBRU01_21864</name>
</gene>
<keyword evidence="1" id="KW-0106">Calcium</keyword>
<dbReference type="AlphaFoldDB" id="A0A0L7KSC5"/>
<feature type="non-terminal residue" evidence="3">
    <location>
        <position position="1"/>
    </location>
</feature>
<accession>A0A0L7KSC5</accession>
<dbReference type="Pfam" id="PF13833">
    <property type="entry name" value="EF-hand_8"/>
    <property type="match status" value="1"/>
</dbReference>
<dbReference type="SUPFAM" id="SSF47473">
    <property type="entry name" value="EF-hand"/>
    <property type="match status" value="2"/>
</dbReference>
<dbReference type="Pfam" id="PF13202">
    <property type="entry name" value="EF-hand_5"/>
    <property type="match status" value="1"/>
</dbReference>
<feature type="domain" description="EF-hand" evidence="2">
    <location>
        <begin position="20"/>
        <end position="55"/>
    </location>
</feature>
<evidence type="ECO:0000259" key="2">
    <source>
        <dbReference type="PROSITE" id="PS50222"/>
    </source>
</evidence>
<feature type="non-terminal residue" evidence="3">
    <location>
        <position position="186"/>
    </location>
</feature>
<dbReference type="GO" id="GO:0005509">
    <property type="term" value="F:calcium ion binding"/>
    <property type="evidence" value="ECO:0007669"/>
    <property type="project" value="InterPro"/>
</dbReference>
<dbReference type="Gene3D" id="1.10.238.10">
    <property type="entry name" value="EF-hand"/>
    <property type="match status" value="2"/>
</dbReference>
<reference evidence="3 4" key="1">
    <citation type="journal article" date="2015" name="Genome Biol. Evol.">
        <title>The genome of winter moth (Operophtera brumata) provides a genomic perspective on sexual dimorphism and phenology.</title>
        <authorList>
            <person name="Derks M.F."/>
            <person name="Smit S."/>
            <person name="Salis L."/>
            <person name="Schijlen E."/>
            <person name="Bossers A."/>
            <person name="Mateman C."/>
            <person name="Pijl A.S."/>
            <person name="de Ridder D."/>
            <person name="Groenen M.A."/>
            <person name="Visser M.E."/>
            <person name="Megens H.J."/>
        </authorList>
    </citation>
    <scope>NUCLEOTIDE SEQUENCE [LARGE SCALE GENOMIC DNA]</scope>
    <source>
        <strain evidence="3">WM2013NL</strain>
        <tissue evidence="3">Head and thorax</tissue>
    </source>
</reference>
<comment type="caution">
    <text evidence="3">The sequence shown here is derived from an EMBL/GenBank/DDBJ whole genome shotgun (WGS) entry which is preliminary data.</text>
</comment>
<feature type="domain" description="EF-hand" evidence="2">
    <location>
        <begin position="79"/>
        <end position="114"/>
    </location>
</feature>
<evidence type="ECO:0000313" key="4">
    <source>
        <dbReference type="Proteomes" id="UP000037510"/>
    </source>
</evidence>
<dbReference type="InterPro" id="IPR002048">
    <property type="entry name" value="EF_hand_dom"/>
</dbReference>
<keyword evidence="4" id="KW-1185">Reference proteome</keyword>
<organism evidence="3 4">
    <name type="scientific">Operophtera brumata</name>
    <name type="common">Winter moth</name>
    <name type="synonym">Phalaena brumata</name>
    <dbReference type="NCBI Taxonomy" id="104452"/>
    <lineage>
        <taxon>Eukaryota</taxon>
        <taxon>Metazoa</taxon>
        <taxon>Ecdysozoa</taxon>
        <taxon>Arthropoda</taxon>
        <taxon>Hexapoda</taxon>
        <taxon>Insecta</taxon>
        <taxon>Pterygota</taxon>
        <taxon>Neoptera</taxon>
        <taxon>Endopterygota</taxon>
        <taxon>Lepidoptera</taxon>
        <taxon>Glossata</taxon>
        <taxon>Ditrysia</taxon>
        <taxon>Geometroidea</taxon>
        <taxon>Geometridae</taxon>
        <taxon>Larentiinae</taxon>
        <taxon>Operophtera</taxon>
    </lineage>
</organism>
<evidence type="ECO:0000313" key="3">
    <source>
        <dbReference type="EMBL" id="KOB66152.1"/>
    </source>
</evidence>
<dbReference type="InterPro" id="IPR018247">
    <property type="entry name" value="EF_Hand_1_Ca_BS"/>
</dbReference>
<dbReference type="GO" id="GO:0005783">
    <property type="term" value="C:endoplasmic reticulum"/>
    <property type="evidence" value="ECO:0007669"/>
    <property type="project" value="TreeGrafter"/>
</dbReference>
<dbReference type="PROSITE" id="PS50222">
    <property type="entry name" value="EF_HAND_2"/>
    <property type="match status" value="2"/>
</dbReference>
<dbReference type="PANTHER" id="PTHR10827">
    <property type="entry name" value="RETICULOCALBIN"/>
    <property type="match status" value="1"/>
</dbReference>
<protein>
    <submittedName>
        <fullName evidence="3">Reticulocalbin-2</fullName>
    </submittedName>
</protein>
<evidence type="ECO:0000256" key="1">
    <source>
        <dbReference type="ARBA" id="ARBA00022837"/>
    </source>
</evidence>
<dbReference type="PROSITE" id="PS00018">
    <property type="entry name" value="EF_HAND_1"/>
    <property type="match status" value="3"/>
</dbReference>
<dbReference type="PANTHER" id="PTHR10827:SF95">
    <property type="entry name" value="LD34388P"/>
    <property type="match status" value="1"/>
</dbReference>